<dbReference type="InterPro" id="IPR012951">
    <property type="entry name" value="BBE"/>
</dbReference>
<organism evidence="7 8">
    <name type="scientific">Kitasatospora kifunensis</name>
    <name type="common">Streptomyces kifunensis</name>
    <dbReference type="NCBI Taxonomy" id="58351"/>
    <lineage>
        <taxon>Bacteria</taxon>
        <taxon>Bacillati</taxon>
        <taxon>Actinomycetota</taxon>
        <taxon>Actinomycetes</taxon>
        <taxon>Kitasatosporales</taxon>
        <taxon>Streptomycetaceae</taxon>
        <taxon>Kitasatospora</taxon>
    </lineage>
</organism>
<dbReference type="GO" id="GO:0071949">
    <property type="term" value="F:FAD binding"/>
    <property type="evidence" value="ECO:0007669"/>
    <property type="project" value="InterPro"/>
</dbReference>
<feature type="domain" description="FAD-binding PCMH-type" evidence="6">
    <location>
        <begin position="75"/>
        <end position="255"/>
    </location>
</feature>
<gene>
    <name evidence="7" type="ORF">FHR34_000642</name>
</gene>
<name>A0A7W7QY39_KITKI</name>
<evidence type="ECO:0000259" key="6">
    <source>
        <dbReference type="PROSITE" id="PS51387"/>
    </source>
</evidence>
<dbReference type="Gene3D" id="3.40.462.20">
    <property type="match status" value="1"/>
</dbReference>
<comment type="cofactor">
    <cofactor evidence="1">
        <name>FAD</name>
        <dbReference type="ChEBI" id="CHEBI:57692"/>
    </cofactor>
</comment>
<dbReference type="PANTHER" id="PTHR42973">
    <property type="entry name" value="BINDING OXIDOREDUCTASE, PUTATIVE (AFU_ORTHOLOGUE AFUA_1G17690)-RELATED"/>
    <property type="match status" value="1"/>
</dbReference>
<dbReference type="InterPro" id="IPR036318">
    <property type="entry name" value="FAD-bd_PCMH-like_sf"/>
</dbReference>
<evidence type="ECO:0000256" key="2">
    <source>
        <dbReference type="ARBA" id="ARBA00005466"/>
    </source>
</evidence>
<dbReference type="EMBL" id="JACHJV010000001">
    <property type="protein sequence ID" value="MBB4921649.1"/>
    <property type="molecule type" value="Genomic_DNA"/>
</dbReference>
<keyword evidence="4" id="KW-0274">FAD</keyword>
<keyword evidence="3" id="KW-0285">Flavoprotein</keyword>
<evidence type="ECO:0000256" key="4">
    <source>
        <dbReference type="ARBA" id="ARBA00022827"/>
    </source>
</evidence>
<dbReference type="AlphaFoldDB" id="A0A7W7QY39"/>
<dbReference type="Gene3D" id="3.30.465.10">
    <property type="match status" value="1"/>
</dbReference>
<protein>
    <recommendedName>
        <fullName evidence="6">FAD-binding PCMH-type domain-containing protein</fullName>
    </recommendedName>
</protein>
<dbReference type="Pfam" id="PF08031">
    <property type="entry name" value="BBE"/>
    <property type="match status" value="1"/>
</dbReference>
<comment type="caution">
    <text evidence="7">The sequence shown here is derived from an EMBL/GenBank/DDBJ whole genome shotgun (WGS) entry which is preliminary data.</text>
</comment>
<dbReference type="Pfam" id="PF01565">
    <property type="entry name" value="FAD_binding_4"/>
    <property type="match status" value="1"/>
</dbReference>
<dbReference type="InterPro" id="IPR016169">
    <property type="entry name" value="FAD-bd_PCMH_sub2"/>
</dbReference>
<proteinExistence type="inferred from homology"/>
<evidence type="ECO:0000313" key="7">
    <source>
        <dbReference type="EMBL" id="MBB4921649.1"/>
    </source>
</evidence>
<dbReference type="InterPro" id="IPR050416">
    <property type="entry name" value="FAD-linked_Oxidoreductase"/>
</dbReference>
<dbReference type="SUPFAM" id="SSF56176">
    <property type="entry name" value="FAD-binding/transporter-associated domain-like"/>
    <property type="match status" value="1"/>
</dbReference>
<reference evidence="7 8" key="1">
    <citation type="submission" date="2020-08" db="EMBL/GenBank/DDBJ databases">
        <title>Sequencing the genomes of 1000 actinobacteria strains.</title>
        <authorList>
            <person name="Klenk H.-P."/>
        </authorList>
    </citation>
    <scope>NUCLEOTIDE SEQUENCE [LARGE SCALE GENOMIC DNA]</scope>
    <source>
        <strain evidence="7 8">DSM 41654</strain>
    </source>
</reference>
<dbReference type="Proteomes" id="UP000540506">
    <property type="component" value="Unassembled WGS sequence"/>
</dbReference>
<dbReference type="PROSITE" id="PS51387">
    <property type="entry name" value="FAD_PCMH"/>
    <property type="match status" value="1"/>
</dbReference>
<dbReference type="InterPro" id="IPR016166">
    <property type="entry name" value="FAD-bd_PCMH"/>
</dbReference>
<dbReference type="PANTHER" id="PTHR42973:SF39">
    <property type="entry name" value="FAD-BINDING PCMH-TYPE DOMAIN-CONTAINING PROTEIN"/>
    <property type="match status" value="1"/>
</dbReference>
<keyword evidence="8" id="KW-1185">Reference proteome</keyword>
<evidence type="ECO:0000256" key="5">
    <source>
        <dbReference type="ARBA" id="ARBA00023002"/>
    </source>
</evidence>
<dbReference type="InterPro" id="IPR006311">
    <property type="entry name" value="TAT_signal"/>
</dbReference>
<evidence type="ECO:0000256" key="1">
    <source>
        <dbReference type="ARBA" id="ARBA00001974"/>
    </source>
</evidence>
<evidence type="ECO:0000313" key="8">
    <source>
        <dbReference type="Proteomes" id="UP000540506"/>
    </source>
</evidence>
<dbReference type="RefSeq" id="WP_184933944.1">
    <property type="nucleotide sequence ID" value="NZ_JACHJV010000001.1"/>
</dbReference>
<sequence>MTDMNRRSLMTGTVALAASGSVPVSLLDPEPAAATGTAAGAPEAQAGRRAPLDAVTVLPGDPRYEALVVGNNARWVGRPDAVRLVSSTEQVVRAVQEAVDGGKRLSIRGGGHCYADFVFNSDVQLVIDTTPMHAVYFDEQRQAFAVEAGATLLQAYEELYKNWGVTIPGGRCYSVGAGGHVTGGGYGFLSRKHGLTSDHLYAVEVVVVGADGQARSVVATREPDDPNRDLWWAHTGAGGGNFGVVTRFWFRTPDAQGTDPAGLLVRPPKEVLINAAALPWSGLDLANFTALVRNYGNWHERNSDPDSPYATLCSFLTLCHQSNGTISLLTQIDGTLPDADRLLADYLDELTDGGRLVVKPLTQPAGEDRAMPELFTPRRLPWLSATKYLGSNNSALANPTLRGTHKSVYLRQGFTDEQIAALYRHLTRTDHSNPTSTVSLLSYGGRINSVRPEESASVQRDSKFKALFQSLWPDQADDEANIAWTREIYHDVFASTGGYPVPGAQTDGCYINYADTDITDPTLNRSGVPWYTLYYGANYPRLQHIKAAYDPHDVFRHPQSITPA</sequence>
<evidence type="ECO:0000256" key="3">
    <source>
        <dbReference type="ARBA" id="ARBA00022630"/>
    </source>
</evidence>
<comment type="similarity">
    <text evidence="2">Belongs to the oxygen-dependent FAD-linked oxidoreductase family.</text>
</comment>
<accession>A0A7W7QY39</accession>
<dbReference type="GO" id="GO:0016491">
    <property type="term" value="F:oxidoreductase activity"/>
    <property type="evidence" value="ECO:0007669"/>
    <property type="project" value="UniProtKB-KW"/>
</dbReference>
<dbReference type="PROSITE" id="PS51318">
    <property type="entry name" value="TAT"/>
    <property type="match status" value="1"/>
</dbReference>
<keyword evidence="5" id="KW-0560">Oxidoreductase</keyword>
<dbReference type="InterPro" id="IPR006094">
    <property type="entry name" value="Oxid_FAD_bind_N"/>
</dbReference>